<evidence type="ECO:0000256" key="1">
    <source>
        <dbReference type="SAM" id="MobiDB-lite"/>
    </source>
</evidence>
<comment type="caution">
    <text evidence="2">The sequence shown here is derived from an EMBL/GenBank/DDBJ whole genome shotgun (WGS) entry which is preliminary data.</text>
</comment>
<accession>A0AAN6U274</accession>
<dbReference type="Proteomes" id="UP001302602">
    <property type="component" value="Unassembled WGS sequence"/>
</dbReference>
<feature type="compositionally biased region" description="Low complexity" evidence="1">
    <location>
        <begin position="89"/>
        <end position="99"/>
    </location>
</feature>
<dbReference type="RefSeq" id="XP_062647657.1">
    <property type="nucleotide sequence ID" value="XM_062787348.1"/>
</dbReference>
<name>A0AAN6U274_9PEZI</name>
<dbReference type="GeneID" id="87824118"/>
<dbReference type="AlphaFoldDB" id="A0AAN6U274"/>
<keyword evidence="3" id="KW-1185">Reference proteome</keyword>
<feature type="compositionally biased region" description="Polar residues" evidence="1">
    <location>
        <begin position="58"/>
        <end position="68"/>
    </location>
</feature>
<gene>
    <name evidence="2" type="ORF">N657DRAFT_432765</name>
</gene>
<protein>
    <submittedName>
        <fullName evidence="2">Uncharacterized protein</fullName>
    </submittedName>
</protein>
<reference evidence="2" key="1">
    <citation type="journal article" date="2023" name="Mol. Phylogenet. Evol.">
        <title>Genome-scale phylogeny and comparative genomics of the fungal order Sordariales.</title>
        <authorList>
            <person name="Hensen N."/>
            <person name="Bonometti L."/>
            <person name="Westerberg I."/>
            <person name="Brannstrom I.O."/>
            <person name="Guillou S."/>
            <person name="Cros-Aarteil S."/>
            <person name="Calhoun S."/>
            <person name="Haridas S."/>
            <person name="Kuo A."/>
            <person name="Mondo S."/>
            <person name="Pangilinan J."/>
            <person name="Riley R."/>
            <person name="LaButti K."/>
            <person name="Andreopoulos B."/>
            <person name="Lipzen A."/>
            <person name="Chen C."/>
            <person name="Yan M."/>
            <person name="Daum C."/>
            <person name="Ng V."/>
            <person name="Clum A."/>
            <person name="Steindorff A."/>
            <person name="Ohm R.A."/>
            <person name="Martin F."/>
            <person name="Silar P."/>
            <person name="Natvig D.O."/>
            <person name="Lalanne C."/>
            <person name="Gautier V."/>
            <person name="Ament-Velasquez S.L."/>
            <person name="Kruys A."/>
            <person name="Hutchinson M.I."/>
            <person name="Powell A.J."/>
            <person name="Barry K."/>
            <person name="Miller A.N."/>
            <person name="Grigoriev I.V."/>
            <person name="Debuchy R."/>
            <person name="Gladieux P."/>
            <person name="Hiltunen Thoren M."/>
            <person name="Johannesson H."/>
        </authorList>
    </citation>
    <scope>NUCLEOTIDE SEQUENCE</scope>
    <source>
        <strain evidence="2">CBS 731.68</strain>
    </source>
</reference>
<evidence type="ECO:0000313" key="3">
    <source>
        <dbReference type="Proteomes" id="UP001302602"/>
    </source>
</evidence>
<dbReference type="EMBL" id="MU853228">
    <property type="protein sequence ID" value="KAK4123886.1"/>
    <property type="molecule type" value="Genomic_DNA"/>
</dbReference>
<organism evidence="2 3">
    <name type="scientific">Parathielavia appendiculata</name>
    <dbReference type="NCBI Taxonomy" id="2587402"/>
    <lineage>
        <taxon>Eukaryota</taxon>
        <taxon>Fungi</taxon>
        <taxon>Dikarya</taxon>
        <taxon>Ascomycota</taxon>
        <taxon>Pezizomycotina</taxon>
        <taxon>Sordariomycetes</taxon>
        <taxon>Sordariomycetidae</taxon>
        <taxon>Sordariales</taxon>
        <taxon>Chaetomiaceae</taxon>
        <taxon>Parathielavia</taxon>
    </lineage>
</organism>
<sequence>MLNAGLLSCSAIIHYSSTVLDSSVCAGNLPPSTLPPLLRHSAPSHEPRSQPDLEIFSSLRSPVTSSSHSDVHPSTLHSACAPQTPADTAASPSPRLPSASPRPPSARAGFAAVALYSVAHHRPSVVLVLHRRRCDCIPPPPFPRQQLVMVPYHYRNYHHCS</sequence>
<proteinExistence type="predicted"/>
<feature type="region of interest" description="Disordered" evidence="1">
    <location>
        <begin position="36"/>
        <end position="104"/>
    </location>
</feature>
<reference evidence="2" key="2">
    <citation type="submission" date="2023-05" db="EMBL/GenBank/DDBJ databases">
        <authorList>
            <consortium name="Lawrence Berkeley National Laboratory"/>
            <person name="Steindorff A."/>
            <person name="Hensen N."/>
            <person name="Bonometti L."/>
            <person name="Westerberg I."/>
            <person name="Brannstrom I.O."/>
            <person name="Guillou S."/>
            <person name="Cros-Aarteil S."/>
            <person name="Calhoun S."/>
            <person name="Haridas S."/>
            <person name="Kuo A."/>
            <person name="Mondo S."/>
            <person name="Pangilinan J."/>
            <person name="Riley R."/>
            <person name="Labutti K."/>
            <person name="Andreopoulos B."/>
            <person name="Lipzen A."/>
            <person name="Chen C."/>
            <person name="Yanf M."/>
            <person name="Daum C."/>
            <person name="Ng V."/>
            <person name="Clum A."/>
            <person name="Ohm R."/>
            <person name="Martin F."/>
            <person name="Silar P."/>
            <person name="Natvig D."/>
            <person name="Lalanne C."/>
            <person name="Gautier V."/>
            <person name="Ament-Velasquez S.L."/>
            <person name="Kruys A."/>
            <person name="Hutchinson M.I."/>
            <person name="Powell A.J."/>
            <person name="Barry K."/>
            <person name="Miller A.N."/>
            <person name="Grigoriev I.V."/>
            <person name="Debuchy R."/>
            <person name="Gladieux P."/>
            <person name="Thoren M.H."/>
            <person name="Johannesson H."/>
        </authorList>
    </citation>
    <scope>NUCLEOTIDE SEQUENCE</scope>
    <source>
        <strain evidence="2">CBS 731.68</strain>
    </source>
</reference>
<evidence type="ECO:0000313" key="2">
    <source>
        <dbReference type="EMBL" id="KAK4123886.1"/>
    </source>
</evidence>